<organism evidence="2 3">
    <name type="scientific">Hanseniaspora uvarum</name>
    <name type="common">Yeast</name>
    <name type="synonym">Kloeckera apiculata</name>
    <dbReference type="NCBI Taxonomy" id="29833"/>
    <lineage>
        <taxon>Eukaryota</taxon>
        <taxon>Fungi</taxon>
        <taxon>Dikarya</taxon>
        <taxon>Ascomycota</taxon>
        <taxon>Saccharomycotina</taxon>
        <taxon>Saccharomycetes</taxon>
        <taxon>Saccharomycodales</taxon>
        <taxon>Saccharomycodaceae</taxon>
        <taxon>Hanseniaspora</taxon>
    </lineage>
</organism>
<dbReference type="EMBL" id="LPNN01000010">
    <property type="protein sequence ID" value="OEJ81738.1"/>
    <property type="molecule type" value="Genomic_DNA"/>
</dbReference>
<evidence type="ECO:0000259" key="1">
    <source>
        <dbReference type="Pfam" id="PF16843"/>
    </source>
</evidence>
<accession>A0A1E5R4E3</accession>
<name>A0A1E5R4E3_HANUV</name>
<comment type="caution">
    <text evidence="2">The sequence shown here is derived from an EMBL/GenBank/DDBJ whole genome shotgun (WGS) entry which is preliminary data.</text>
</comment>
<dbReference type="STRING" id="29833.A0A1E5R4E3"/>
<dbReference type="InterPro" id="IPR031765">
    <property type="entry name" value="Mdy2_get4-bd"/>
</dbReference>
<gene>
    <name evidence="2" type="ORF">AWRI3580_g3887</name>
</gene>
<evidence type="ECO:0000313" key="2">
    <source>
        <dbReference type="EMBL" id="OEJ81738.1"/>
    </source>
</evidence>
<protein>
    <recommendedName>
        <fullName evidence="1">Mdy2 Get4 binding domain-containing protein</fullName>
    </recommendedName>
</protein>
<evidence type="ECO:0000313" key="3">
    <source>
        <dbReference type="Proteomes" id="UP000095358"/>
    </source>
</evidence>
<keyword evidence="3" id="KW-1185">Reference proteome</keyword>
<dbReference type="Proteomes" id="UP000095358">
    <property type="component" value="Unassembled WGS sequence"/>
</dbReference>
<dbReference type="VEuPathDB" id="FungiDB:AWRI3580_g3887"/>
<dbReference type="AlphaFoldDB" id="A0A1E5R4E3"/>
<dbReference type="Pfam" id="PF16843">
    <property type="entry name" value="Get5_bdg"/>
    <property type="match status" value="1"/>
</dbReference>
<sequence length="206" mass="23395">MSISLSESEFIENLLSLASIHPLKLDDNYTKSQAQLTSLGPALKPFSYTFTKTELPTAETTTKVNDLTKTIILKSLKPKAVLKVKSDDFETVQDIKDYLDKTGLPGQYQFKLLNKGKVLLDYVLVKDALSEINEDEVTFNVMSKTKPDDLIEKEVVETKKEEPVVEEKPEVVIPWNEFYTILESKYGSQESEKIIKKLQNGWNSVQ</sequence>
<feature type="domain" description="Mdy2 Get4 binding" evidence="1">
    <location>
        <begin position="6"/>
        <end position="51"/>
    </location>
</feature>
<reference evidence="3" key="1">
    <citation type="journal article" date="2016" name="Genome Announc.">
        <title>Genome sequences of three species of Hanseniaspora isolated from spontaneous wine fermentations.</title>
        <authorList>
            <person name="Sternes P.R."/>
            <person name="Lee D."/>
            <person name="Kutyna D.R."/>
            <person name="Borneman A.R."/>
        </authorList>
    </citation>
    <scope>NUCLEOTIDE SEQUENCE [LARGE SCALE GENOMIC DNA]</scope>
    <source>
        <strain evidence="3">AWRI3580</strain>
    </source>
</reference>
<proteinExistence type="predicted"/>
<dbReference type="OrthoDB" id="4067208at2759"/>
<dbReference type="Gene3D" id="3.10.20.90">
    <property type="entry name" value="Phosphatidylinositol 3-kinase Catalytic Subunit, Chain A, domain 1"/>
    <property type="match status" value="1"/>
</dbReference>